<evidence type="ECO:0000313" key="2">
    <source>
        <dbReference type="Proteomes" id="UP000299102"/>
    </source>
</evidence>
<dbReference type="EMBL" id="BGZK01000324">
    <property type="protein sequence ID" value="GBP36855.1"/>
    <property type="molecule type" value="Genomic_DNA"/>
</dbReference>
<comment type="caution">
    <text evidence="1">The sequence shown here is derived from an EMBL/GenBank/DDBJ whole genome shotgun (WGS) entry which is preliminary data.</text>
</comment>
<accession>A0A4C1VGL2</accession>
<dbReference type="Proteomes" id="UP000299102">
    <property type="component" value="Unassembled WGS sequence"/>
</dbReference>
<name>A0A4C1VGL2_EUMVA</name>
<gene>
    <name evidence="1" type="ORF">EVAR_96101_1</name>
</gene>
<organism evidence="1 2">
    <name type="scientific">Eumeta variegata</name>
    <name type="common">Bagworm moth</name>
    <name type="synonym">Eumeta japonica</name>
    <dbReference type="NCBI Taxonomy" id="151549"/>
    <lineage>
        <taxon>Eukaryota</taxon>
        <taxon>Metazoa</taxon>
        <taxon>Ecdysozoa</taxon>
        <taxon>Arthropoda</taxon>
        <taxon>Hexapoda</taxon>
        <taxon>Insecta</taxon>
        <taxon>Pterygota</taxon>
        <taxon>Neoptera</taxon>
        <taxon>Endopterygota</taxon>
        <taxon>Lepidoptera</taxon>
        <taxon>Glossata</taxon>
        <taxon>Ditrysia</taxon>
        <taxon>Tineoidea</taxon>
        <taxon>Psychidae</taxon>
        <taxon>Oiketicinae</taxon>
        <taxon>Eumeta</taxon>
    </lineage>
</organism>
<protein>
    <submittedName>
        <fullName evidence="1">Uncharacterized protein</fullName>
    </submittedName>
</protein>
<reference evidence="1 2" key="1">
    <citation type="journal article" date="2019" name="Commun. Biol.">
        <title>The bagworm genome reveals a unique fibroin gene that provides high tensile strength.</title>
        <authorList>
            <person name="Kono N."/>
            <person name="Nakamura H."/>
            <person name="Ohtoshi R."/>
            <person name="Tomita M."/>
            <person name="Numata K."/>
            <person name="Arakawa K."/>
        </authorList>
    </citation>
    <scope>NUCLEOTIDE SEQUENCE [LARGE SCALE GENOMIC DNA]</scope>
</reference>
<evidence type="ECO:0000313" key="1">
    <source>
        <dbReference type="EMBL" id="GBP36855.1"/>
    </source>
</evidence>
<sequence>MHRICADMRTETTINSASIARLRNFASVVEFHLSLRLGTDPGQIGMFSKNKRDRGNTADEQDIVSFSVHIDAAAYTCRFKATARRTSTNKGAVKAKLGLSIGSVKAIKLKRHKPATAACDSSVQTSSPNSQNQMLNAAPRQRILSYRCTHSQLFEGK</sequence>
<keyword evidence="2" id="KW-1185">Reference proteome</keyword>
<dbReference type="AlphaFoldDB" id="A0A4C1VGL2"/>
<proteinExistence type="predicted"/>